<comment type="caution">
    <text evidence="1">The sequence shown here is derived from an EMBL/GenBank/DDBJ whole genome shotgun (WGS) entry which is preliminary data.</text>
</comment>
<name>A0A0J1GR23_9GAMM</name>
<dbReference type="PATRIC" id="fig|754436.4.peg.1174"/>
<evidence type="ECO:0000313" key="2">
    <source>
        <dbReference type="Proteomes" id="UP000036426"/>
    </source>
</evidence>
<reference evidence="1 2" key="1">
    <citation type="submission" date="2015-05" db="EMBL/GenBank/DDBJ databases">
        <title>Photobacterium galathea sp. nov.</title>
        <authorList>
            <person name="Machado H."/>
            <person name="Gram L."/>
        </authorList>
    </citation>
    <scope>NUCLEOTIDE SEQUENCE [LARGE SCALE GENOMIC DNA]</scope>
    <source>
        <strain evidence="1 2">DSM 25995</strain>
    </source>
</reference>
<dbReference type="EMBL" id="LDOV01000010">
    <property type="protein sequence ID" value="KLV01874.1"/>
    <property type="molecule type" value="Genomic_DNA"/>
</dbReference>
<sequence>MSLDDVEVQMKHYIDSLEEFREVLFKRQLQWFELVEQQLDLMTPDKRREIAPYISEFNEDLAQLNTLIPNISEPLNHRLVLLRRYLNDD</sequence>
<gene>
    <name evidence="1" type="ORF">ABT58_05530</name>
</gene>
<protein>
    <submittedName>
        <fullName evidence="1">Uncharacterized protein</fullName>
    </submittedName>
</protein>
<organism evidence="1 2">
    <name type="scientific">Photobacterium aphoticum</name>
    <dbReference type="NCBI Taxonomy" id="754436"/>
    <lineage>
        <taxon>Bacteria</taxon>
        <taxon>Pseudomonadati</taxon>
        <taxon>Pseudomonadota</taxon>
        <taxon>Gammaproteobacteria</taxon>
        <taxon>Vibrionales</taxon>
        <taxon>Vibrionaceae</taxon>
        <taxon>Photobacterium</taxon>
    </lineage>
</organism>
<keyword evidence="2" id="KW-1185">Reference proteome</keyword>
<accession>A0A0J1GR23</accession>
<dbReference type="RefSeq" id="WP_047873327.1">
    <property type="nucleotide sequence ID" value="NZ_BMYC01000001.1"/>
</dbReference>
<proteinExistence type="predicted"/>
<dbReference type="AlphaFoldDB" id="A0A0J1GR23"/>
<dbReference type="Proteomes" id="UP000036426">
    <property type="component" value="Unassembled WGS sequence"/>
</dbReference>
<evidence type="ECO:0000313" key="1">
    <source>
        <dbReference type="EMBL" id="KLV01874.1"/>
    </source>
</evidence>